<accession>A0A0F7P7W6</accession>
<dbReference type="PANTHER" id="PTHR38811:SF1">
    <property type="entry name" value="UPF0284 PROTEIN SLL1500"/>
    <property type="match status" value="1"/>
</dbReference>
<dbReference type="HOGENOM" id="CLU_053134_0_0_2"/>
<dbReference type="Proteomes" id="UP000069906">
    <property type="component" value="Chromosome"/>
</dbReference>
<keyword evidence="5" id="KW-1185">Reference proteome</keyword>
<dbReference type="SUPFAM" id="SSF52733">
    <property type="entry name" value="Nicotinate mononucleotide:5,6-dimethylbenzimidazole phosphoribosyltransferase (CobT)"/>
    <property type="match status" value="1"/>
</dbReference>
<dbReference type="NCBIfam" id="TIGR00303">
    <property type="entry name" value="nicotinate mononucleotide-dependent phosphoribosyltransferase CobT"/>
    <property type="match status" value="1"/>
</dbReference>
<evidence type="ECO:0000313" key="4">
    <source>
        <dbReference type="Proteomes" id="UP000060390"/>
    </source>
</evidence>
<dbReference type="PATRIC" id="fig|1604004.4.peg.313"/>
<name>A0A0F7P7W6_9EURY</name>
<comment type="similarity">
    <text evidence="1">Belongs to the UPF0284 family.</text>
</comment>
<dbReference type="NCBIfam" id="NF003372">
    <property type="entry name" value="PRK04447.1-5"/>
    <property type="match status" value="1"/>
</dbReference>
<reference evidence="2 5" key="1">
    <citation type="journal article" date="2015" name="ISME J.">
        <title>Elemental sulfur and acetate can support life of a novel strictly anaerobic haloarchaeon.</title>
        <authorList>
            <person name="Sorokin D.Y."/>
            <person name="Kublanov I.V."/>
            <person name="Gavrilov S.N."/>
            <person name="Rojo D."/>
            <person name="Roman P."/>
            <person name="Golyshin P.N."/>
            <person name="Slepak V.Z."/>
            <person name="Smedile F."/>
            <person name="Ferrer M."/>
            <person name="Messina E."/>
            <person name="La Cono V."/>
            <person name="Yakimov M.M."/>
        </authorList>
    </citation>
    <scope>NUCLEOTIDE SEQUENCE [LARGE SCALE GENOMIC DNA]</scope>
    <source>
        <strain evidence="2 5">HSR2</strain>
    </source>
</reference>
<sequence>MIAAFVVGTTATARIDGISAAGASPDVMVHTPAADAELVTYGRPVFAPMVPVSPSGTPTPSLVTRAALDFLDIETTVLDAGLAARTAAPTVDVGVAPGKDIRTDHPVPDARSAFESGASVGRALEDDELLVGESVPGGTTTAMGVLTALGEPSAVSSSLPENPVERKRSVVAAGMEESGVEPGELAGQPIDAVMRVGDPVLATVAGLVAGATDAGIGVTLAGGSQMVAAAALARHAGVTAPLTIATTPFVRADETFDLRAGADALDLTVRVTDPGFDAGDHLAFERYRAGEAKEGVGMGGALWLADRAGVPMAEVRERIVDYYERLVEGDGSE</sequence>
<dbReference type="NCBIfam" id="NF003371">
    <property type="entry name" value="PRK04447.1-4"/>
    <property type="match status" value="1"/>
</dbReference>
<keyword evidence="2" id="KW-0328">Glycosyltransferase</keyword>
<dbReference type="Gene3D" id="3.40.50.10210">
    <property type="match status" value="1"/>
</dbReference>
<gene>
    <name evidence="2" type="primary">cobT</name>
    <name evidence="3" type="ORF">HLASA_0299</name>
    <name evidence="2" type="ORF">HLASF_0300</name>
</gene>
<dbReference type="STRING" id="1604004.HLASA_0299"/>
<dbReference type="Pfam" id="PF02277">
    <property type="entry name" value="DBI_PRT"/>
    <property type="match status" value="1"/>
</dbReference>
<evidence type="ECO:0000313" key="2">
    <source>
        <dbReference type="EMBL" id="AKH96807.1"/>
    </source>
</evidence>
<dbReference type="OrthoDB" id="9136at2157"/>
<dbReference type="KEGG" id="hsu:HLASF_0300"/>
<dbReference type="Proteomes" id="UP000060390">
    <property type="component" value="Chromosome"/>
</dbReference>
<dbReference type="InterPro" id="IPR002805">
    <property type="entry name" value="Nict_dMeBzImd_PRibTrfase_arc"/>
</dbReference>
<dbReference type="CDD" id="cd02439">
    <property type="entry name" value="DMB-PRT_CobT"/>
    <property type="match status" value="1"/>
</dbReference>
<evidence type="ECO:0000256" key="1">
    <source>
        <dbReference type="HAMAP-Rule" id="MF_01086"/>
    </source>
</evidence>
<dbReference type="InterPro" id="IPR036087">
    <property type="entry name" value="Nict_dMeBzImd_PRibTrfase_sf"/>
</dbReference>
<evidence type="ECO:0000313" key="3">
    <source>
        <dbReference type="EMBL" id="ALG81209.1"/>
    </source>
</evidence>
<evidence type="ECO:0000313" key="5">
    <source>
        <dbReference type="Proteomes" id="UP000069906"/>
    </source>
</evidence>
<dbReference type="InterPro" id="IPR003200">
    <property type="entry name" value="Nict_dMeBzImd_PRibTrfase"/>
</dbReference>
<dbReference type="KEGG" id="hsf:HLASA_0299"/>
<dbReference type="GeneID" id="26009670"/>
<dbReference type="GO" id="GO:0008939">
    <property type="term" value="F:nicotinate-nucleotide-dimethylbenzimidazole phosphoribosyltransferase activity"/>
    <property type="evidence" value="ECO:0007669"/>
    <property type="project" value="InterPro"/>
</dbReference>
<reference evidence="4" key="2">
    <citation type="submission" date="2015-05" db="EMBL/GenBank/DDBJ databases">
        <title>Complete genome sequence of Halanaeroarchaeum sulfurireducens type strain M27-SA2, a sulfate-reducer haloarchaeon from marine anoxic lake Medee.</title>
        <authorList>
            <person name="Messina E."/>
            <person name="Kublanov I.V."/>
            <person name="Toshchakov S."/>
            <person name="Arcadi E."/>
            <person name="La Spada G."/>
            <person name="La Cono V."/>
            <person name="Yakimov M.M."/>
        </authorList>
    </citation>
    <scope>NUCLEOTIDE SEQUENCE [LARGE SCALE GENOMIC DNA]</scope>
    <source>
        <strain evidence="4">M27-SA2</strain>
    </source>
</reference>
<dbReference type="EMBL" id="CP011564">
    <property type="protein sequence ID" value="ALG81209.1"/>
    <property type="molecule type" value="Genomic_DNA"/>
</dbReference>
<dbReference type="EMBL" id="CP008874">
    <property type="protein sequence ID" value="AKH96807.1"/>
    <property type="molecule type" value="Genomic_DNA"/>
</dbReference>
<dbReference type="AlphaFoldDB" id="A0A0F7P7W6"/>
<organism evidence="2 5">
    <name type="scientific">Halanaeroarchaeum sulfurireducens</name>
    <dbReference type="NCBI Taxonomy" id="1604004"/>
    <lineage>
        <taxon>Archaea</taxon>
        <taxon>Methanobacteriati</taxon>
        <taxon>Methanobacteriota</taxon>
        <taxon>Stenosarchaea group</taxon>
        <taxon>Halobacteria</taxon>
        <taxon>Halobacteriales</taxon>
        <taxon>Halobacteriaceae</taxon>
        <taxon>Halanaeroarchaeum</taxon>
    </lineage>
</organism>
<protein>
    <recommendedName>
        <fullName evidence="1">UPF0284 protein HLASA_0299</fullName>
    </recommendedName>
</protein>
<dbReference type="PANTHER" id="PTHR38811">
    <property type="match status" value="1"/>
</dbReference>
<keyword evidence="2" id="KW-0808">Transferase</keyword>
<dbReference type="HAMAP" id="MF_01086">
    <property type="entry name" value="UPF0284"/>
    <property type="match status" value="1"/>
</dbReference>
<proteinExistence type="inferred from homology"/>
<dbReference type="RefSeq" id="WP_050047641.1">
    <property type="nucleotide sequence ID" value="NZ_CP008874.1"/>
</dbReference>
<reference evidence="3 4" key="3">
    <citation type="journal article" date="2016" name="Stand. Genomic Sci.">
        <title>Complete genome sequence of 'Halanaeroarchaeum sulfurireducens' M27-SA2, a sulfur-reducing and acetate-oxidizing haloarchaeon from the deep-sea hypersaline anoxic lake Medee.</title>
        <authorList>
            <person name="Messina E."/>
            <person name="Sorokin D.Y."/>
            <person name="Kublanov I.V."/>
            <person name="Toshchakov S."/>
            <person name="Lopatina A."/>
            <person name="Arcadi E."/>
            <person name="Smedile F."/>
            <person name="La Spada G."/>
            <person name="La Cono V."/>
            <person name="Yakimov M.M."/>
        </authorList>
    </citation>
    <scope>NUCLEOTIDE SEQUENCE [LARGE SCALE GENOMIC DNA]</scope>
    <source>
        <strain evidence="3 4">M27-SA2</strain>
    </source>
</reference>